<reference evidence="8 9" key="1">
    <citation type="submission" date="2021-02" db="EMBL/GenBank/DDBJ databases">
        <title>Lysobacter arenosi sp. nov., isolated from soil of gangwondo yeongwol, south Korea.</title>
        <authorList>
            <person name="Kim K.R."/>
            <person name="Kim K.H."/>
            <person name="Jeon C.O."/>
        </authorList>
    </citation>
    <scope>NUCLEOTIDE SEQUENCE [LARGE SCALE GENOMIC DNA]</scope>
    <source>
        <strain evidence="8 9">R7</strain>
    </source>
</reference>
<dbReference type="Gene3D" id="3.30.70.360">
    <property type="match status" value="1"/>
</dbReference>
<organism evidence="8 9">
    <name type="scientific">Lysobacter arenosi</name>
    <dbReference type="NCBI Taxonomy" id="2795387"/>
    <lineage>
        <taxon>Bacteria</taxon>
        <taxon>Pseudomonadati</taxon>
        <taxon>Pseudomonadota</taxon>
        <taxon>Gammaproteobacteria</taxon>
        <taxon>Lysobacterales</taxon>
        <taxon>Lysobacteraceae</taxon>
        <taxon>Lysobacter</taxon>
    </lineage>
</organism>
<dbReference type="InterPro" id="IPR036264">
    <property type="entry name" value="Bact_exopeptidase_dim_dom"/>
</dbReference>
<dbReference type="EMBL" id="CP071517">
    <property type="protein sequence ID" value="QSX76162.1"/>
    <property type="molecule type" value="Genomic_DNA"/>
</dbReference>
<evidence type="ECO:0000259" key="7">
    <source>
        <dbReference type="Pfam" id="PF07687"/>
    </source>
</evidence>
<dbReference type="Proteomes" id="UP000663400">
    <property type="component" value="Chromosome"/>
</dbReference>
<keyword evidence="3" id="KW-0479">Metal-binding</keyword>
<keyword evidence="5" id="KW-0862">Zinc</keyword>
<evidence type="ECO:0000256" key="3">
    <source>
        <dbReference type="ARBA" id="ARBA00022723"/>
    </source>
</evidence>
<dbReference type="Pfam" id="PF01546">
    <property type="entry name" value="Peptidase_M20"/>
    <property type="match status" value="1"/>
</dbReference>
<accession>A0ABX7RDD0</accession>
<dbReference type="SUPFAM" id="SSF53187">
    <property type="entry name" value="Zn-dependent exopeptidases"/>
    <property type="match status" value="1"/>
</dbReference>
<feature type="chain" id="PRO_5045619776" evidence="6">
    <location>
        <begin position="25"/>
        <end position="468"/>
    </location>
</feature>
<gene>
    <name evidence="8" type="ORF">HIV01_006625</name>
</gene>
<sequence length="468" mass="49943">MKLRAAVALIALSGLYGHAMPAAAATPKVDAKTHDKAVELLGKGVGFRTVMGQGQVPAYAQYLADQLKAGGFAAEDVQVQTYGDTAALVARYRGTGGKRPMLLSAHMDVVEAKPADWTRDPFKLITEGGYFYGRGVYDNKFDVSVIVATLLRLKAEGFKPSRDIILALSGDEETAMVTTRALSKQFPDAELLLNGDAGGGTLAANDKPIAYNLQAAEKTYGTLTIEVTNPGGHSSRPHADNAIYDLAKALDKLAAYQFPAQADELTRAFFRATGKQTAGALGQAMLRFAEDPKDAEAIKVIGADPEYVGMIRTTCVATMLSGGHAENALPQRATATVNCRIFPGVAVEDVRRQVADVVIDPAAKHPAKVEIIGDPTQSPASPLREDVMAAVRKAVDRRQPGLPIVPQMSPGATDSLHFRAEGIPSYGVSGLYMRPTDDFAHGLNERVPVSALDPDLDHWHTLLTELGR</sequence>
<dbReference type="InterPro" id="IPR011650">
    <property type="entry name" value="Peptidase_M20_dimer"/>
</dbReference>
<evidence type="ECO:0000256" key="4">
    <source>
        <dbReference type="ARBA" id="ARBA00022801"/>
    </source>
</evidence>
<dbReference type="SUPFAM" id="SSF55031">
    <property type="entry name" value="Bacterial exopeptidase dimerisation domain"/>
    <property type="match status" value="1"/>
</dbReference>
<feature type="domain" description="Peptidase M20 dimerisation" evidence="7">
    <location>
        <begin position="217"/>
        <end position="364"/>
    </location>
</feature>
<dbReference type="InterPro" id="IPR047177">
    <property type="entry name" value="Pept_M20A"/>
</dbReference>
<evidence type="ECO:0000256" key="1">
    <source>
        <dbReference type="ARBA" id="ARBA00006247"/>
    </source>
</evidence>
<dbReference type="PANTHER" id="PTHR45962">
    <property type="entry name" value="N-FATTY-ACYL-AMINO ACID SYNTHASE/HYDROLASE PM20D1"/>
    <property type="match status" value="1"/>
</dbReference>
<keyword evidence="9" id="KW-1185">Reference proteome</keyword>
<dbReference type="NCBIfam" id="NF006596">
    <property type="entry name" value="PRK09133.1"/>
    <property type="match status" value="1"/>
</dbReference>
<feature type="signal peptide" evidence="6">
    <location>
        <begin position="1"/>
        <end position="24"/>
    </location>
</feature>
<comment type="similarity">
    <text evidence="1">Belongs to the peptidase M20A family.</text>
</comment>
<dbReference type="Gene3D" id="3.40.630.10">
    <property type="entry name" value="Zn peptidases"/>
    <property type="match status" value="1"/>
</dbReference>
<keyword evidence="2" id="KW-0645">Protease</keyword>
<name>A0ABX7RDD0_9GAMM</name>
<keyword evidence="6" id="KW-0732">Signal</keyword>
<evidence type="ECO:0000256" key="5">
    <source>
        <dbReference type="ARBA" id="ARBA00022833"/>
    </source>
</evidence>
<dbReference type="PANTHER" id="PTHR45962:SF1">
    <property type="entry name" value="N-FATTY-ACYL-AMINO ACID SYNTHASE_HYDROLASE PM20D1"/>
    <property type="match status" value="1"/>
</dbReference>
<evidence type="ECO:0000256" key="2">
    <source>
        <dbReference type="ARBA" id="ARBA00022670"/>
    </source>
</evidence>
<evidence type="ECO:0000256" key="6">
    <source>
        <dbReference type="SAM" id="SignalP"/>
    </source>
</evidence>
<evidence type="ECO:0000313" key="9">
    <source>
        <dbReference type="Proteomes" id="UP000663400"/>
    </source>
</evidence>
<dbReference type="Pfam" id="PF07687">
    <property type="entry name" value="M20_dimer"/>
    <property type="match status" value="1"/>
</dbReference>
<proteinExistence type="inferred from homology"/>
<evidence type="ECO:0000313" key="8">
    <source>
        <dbReference type="EMBL" id="QSX76162.1"/>
    </source>
</evidence>
<dbReference type="InterPro" id="IPR002933">
    <property type="entry name" value="Peptidase_M20"/>
</dbReference>
<protein>
    <submittedName>
        <fullName evidence="8">M20/M25/M40 family metallo-hydrolase</fullName>
    </submittedName>
</protein>
<dbReference type="RefSeq" id="WP_200605590.1">
    <property type="nucleotide sequence ID" value="NZ_CP071517.1"/>
</dbReference>
<dbReference type="Gene3D" id="1.10.150.900">
    <property type="match status" value="1"/>
</dbReference>
<keyword evidence="4" id="KW-0378">Hydrolase</keyword>